<dbReference type="Proteomes" id="UP001064087">
    <property type="component" value="Plasmid unnamed2"/>
</dbReference>
<dbReference type="PANTHER" id="PTHR30244:SF34">
    <property type="entry name" value="DTDP-4-AMINO-4,6-DIDEOXYGALACTOSE TRANSAMINASE"/>
    <property type="match status" value="1"/>
</dbReference>
<dbReference type="InterPro" id="IPR015421">
    <property type="entry name" value="PyrdxlP-dep_Trfase_major"/>
</dbReference>
<dbReference type="Gene3D" id="3.90.1150.10">
    <property type="entry name" value="Aspartate Aminotransferase, domain 1"/>
    <property type="match status" value="1"/>
</dbReference>
<keyword evidence="3" id="KW-0614">Plasmid</keyword>
<dbReference type="SUPFAM" id="SSF53383">
    <property type="entry name" value="PLP-dependent transferases"/>
    <property type="match status" value="1"/>
</dbReference>
<keyword evidence="3" id="KW-0808">Transferase</keyword>
<name>A0ABY6D950_9RHOB</name>
<dbReference type="Pfam" id="PF01041">
    <property type="entry name" value="DegT_DnrJ_EryC1"/>
    <property type="match status" value="1"/>
</dbReference>
<dbReference type="PANTHER" id="PTHR30244">
    <property type="entry name" value="TRANSAMINASE"/>
    <property type="match status" value="1"/>
</dbReference>
<dbReference type="GO" id="GO:0008483">
    <property type="term" value="F:transaminase activity"/>
    <property type="evidence" value="ECO:0007669"/>
    <property type="project" value="UniProtKB-KW"/>
</dbReference>
<accession>A0ABY6D950</accession>
<keyword evidence="2" id="KW-0663">Pyridoxal phosphate</keyword>
<comment type="similarity">
    <text evidence="1 2">Belongs to the DegT/DnrJ/EryC1 family.</text>
</comment>
<gene>
    <name evidence="3" type="ORF">N7U68_00685</name>
</gene>
<dbReference type="InterPro" id="IPR015422">
    <property type="entry name" value="PyrdxlP-dep_Trfase_small"/>
</dbReference>
<dbReference type="EMBL" id="CP106737">
    <property type="protein sequence ID" value="UXX81598.1"/>
    <property type="molecule type" value="Genomic_DNA"/>
</dbReference>
<evidence type="ECO:0000256" key="1">
    <source>
        <dbReference type="ARBA" id="ARBA00037999"/>
    </source>
</evidence>
<keyword evidence="4" id="KW-1185">Reference proteome</keyword>
<organism evidence="3 4">
    <name type="scientific">Roseovarius pelagicus</name>
    <dbReference type="NCBI Taxonomy" id="2980108"/>
    <lineage>
        <taxon>Bacteria</taxon>
        <taxon>Pseudomonadati</taxon>
        <taxon>Pseudomonadota</taxon>
        <taxon>Alphaproteobacteria</taxon>
        <taxon>Rhodobacterales</taxon>
        <taxon>Roseobacteraceae</taxon>
        <taxon>Roseovarius</taxon>
    </lineage>
</organism>
<proteinExistence type="inferred from homology"/>
<evidence type="ECO:0000313" key="4">
    <source>
        <dbReference type="Proteomes" id="UP001064087"/>
    </source>
</evidence>
<geneLocation type="plasmid" evidence="3 4">
    <name>unnamed2</name>
</geneLocation>
<keyword evidence="3" id="KW-0032">Aminotransferase</keyword>
<reference evidence="3" key="1">
    <citation type="submission" date="2022-10" db="EMBL/GenBank/DDBJ databases">
        <title>Roseovarius pelagicus sp. nov., isolated from Arctic seawater.</title>
        <authorList>
            <person name="Hong Y.W."/>
            <person name="Hwang C.Y."/>
        </authorList>
    </citation>
    <scope>NUCLEOTIDE SEQUENCE</scope>
    <source>
        <strain evidence="3">HL-MP18</strain>
        <plasmid evidence="3">unnamed2</plasmid>
    </source>
</reference>
<evidence type="ECO:0000313" key="3">
    <source>
        <dbReference type="EMBL" id="UXX81598.1"/>
    </source>
</evidence>
<protein>
    <submittedName>
        <fullName evidence="3">DegT/DnrJ/EryC1/StrS family aminotransferase</fullName>
    </submittedName>
</protein>
<dbReference type="CDD" id="cd00616">
    <property type="entry name" value="AHBA_syn"/>
    <property type="match status" value="1"/>
</dbReference>
<dbReference type="PIRSF" id="PIRSF000390">
    <property type="entry name" value="PLP_StrS"/>
    <property type="match status" value="1"/>
</dbReference>
<dbReference type="InterPro" id="IPR000653">
    <property type="entry name" value="DegT/StrS_aminotransferase"/>
</dbReference>
<dbReference type="Gene3D" id="3.40.640.10">
    <property type="entry name" value="Type I PLP-dependent aspartate aminotransferase-like (Major domain)"/>
    <property type="match status" value="1"/>
</dbReference>
<sequence>MEGMILLSPPHIGMAEMDYIHEAFADNWVAPAGPNLEAFEHRLAEVSGRKSALALSSGTAALHLALRVLDTVPGDRVYVSDLTFVASLQPILYEHAVPVLIDAEPVSWNMSPLALERQLVLDAQAGNLPKAIVVVHLYGQSADMAAILQLANRYGVPVIEDAAESLGATYQNRPSGSHGLLSAFSFNGNKIITTSGGGALVSDRNDLIDRARILATQGRDQADHYQHSQIAYNYRMSNVLAGIGRGQLDLLPDRVAARQGVFRRYRDGLADIPGIGFQSDPENSIGSRWLTVIDLNPDLIDLHPYQFMRSLRAQGIETRPAWKPMHMQPLCQGMRFVPHTGSDAVAPGLFLRSLCLPSGSAMSTAAQDRIIDAVRLIAQEG</sequence>
<evidence type="ECO:0000256" key="2">
    <source>
        <dbReference type="RuleBase" id="RU004508"/>
    </source>
</evidence>
<dbReference type="InterPro" id="IPR015424">
    <property type="entry name" value="PyrdxlP-dep_Trfase"/>
</dbReference>